<evidence type="ECO:0000313" key="7">
    <source>
        <dbReference type="EMBL" id="RIV84253.1"/>
    </source>
</evidence>
<protein>
    <submittedName>
        <fullName evidence="7">Integrase</fullName>
    </submittedName>
</protein>
<dbReference type="AlphaFoldDB" id="A0A418NPX1"/>
<gene>
    <name evidence="7" type="ORF">D2V07_14690</name>
</gene>
<dbReference type="OrthoDB" id="7718754at2"/>
<dbReference type="InterPro" id="IPR010998">
    <property type="entry name" value="Integrase_recombinase_N"/>
</dbReference>
<keyword evidence="8" id="KW-1185">Reference proteome</keyword>
<proteinExistence type="predicted"/>
<dbReference type="GO" id="GO:0003677">
    <property type="term" value="F:DNA binding"/>
    <property type="evidence" value="ECO:0007669"/>
    <property type="project" value="UniProtKB-UniRule"/>
</dbReference>
<dbReference type="Gene3D" id="1.10.443.10">
    <property type="entry name" value="Intergrase catalytic core"/>
    <property type="match status" value="1"/>
</dbReference>
<evidence type="ECO:0000256" key="2">
    <source>
        <dbReference type="ARBA" id="ARBA00023125"/>
    </source>
</evidence>
<dbReference type="Proteomes" id="UP000286576">
    <property type="component" value="Unassembled WGS sequence"/>
</dbReference>
<dbReference type="Pfam" id="PF00589">
    <property type="entry name" value="Phage_integrase"/>
    <property type="match status" value="1"/>
</dbReference>
<evidence type="ECO:0000256" key="4">
    <source>
        <dbReference type="PROSITE-ProRule" id="PRU01248"/>
    </source>
</evidence>
<dbReference type="PROSITE" id="PS51900">
    <property type="entry name" value="CB"/>
    <property type="match status" value="1"/>
</dbReference>
<sequence length="390" mass="42507">MASEIAPNRVPALVSNGLADRESEPVIATVAALADAGTAIDPAMIDAAARAWSANTKRAFLSDRAFWNAWCRVNGVRAPEADARLVTDWVRALGGLETERRLRAPIKKRAPATIARYLVHVGMAYRMAGLTDPTAAPLVKLELKAMRRARGTRQRQAKGIRYKGDIADLDGPALGVCLAHLLKSCRRDWLGLRDAALLRVAYDTACRRSELVAIEIDHIEAGEGGAGVLFIPSSKTDAEGEGAYAYLSLATMQAIRAWKKATDIRSGPLLRRVELHFDGSVSRVGNRPLHPNSITLIYRRMVRAAHAKGLLGEMSEQRLERWVSDISSHSIRVGVAQDNFAAGEGLPAIMQAYRWRDPATVMRYGARLAAQSGASARLAKRFSSHESGDR</sequence>
<feature type="domain" description="Core-binding (CB)" evidence="6">
    <location>
        <begin position="43"/>
        <end position="129"/>
    </location>
</feature>
<evidence type="ECO:0000259" key="6">
    <source>
        <dbReference type="PROSITE" id="PS51900"/>
    </source>
</evidence>
<dbReference type="PROSITE" id="PS51898">
    <property type="entry name" value="TYR_RECOMBINASE"/>
    <property type="match status" value="1"/>
</dbReference>
<dbReference type="InterPro" id="IPR044068">
    <property type="entry name" value="CB"/>
</dbReference>
<dbReference type="GO" id="GO:0006310">
    <property type="term" value="P:DNA recombination"/>
    <property type="evidence" value="ECO:0007669"/>
    <property type="project" value="UniProtKB-KW"/>
</dbReference>
<dbReference type="InterPro" id="IPR013762">
    <property type="entry name" value="Integrase-like_cat_sf"/>
</dbReference>
<dbReference type="SUPFAM" id="SSF47823">
    <property type="entry name" value="lambda integrase-like, N-terminal domain"/>
    <property type="match status" value="1"/>
</dbReference>
<dbReference type="GO" id="GO:0015074">
    <property type="term" value="P:DNA integration"/>
    <property type="evidence" value="ECO:0007669"/>
    <property type="project" value="UniProtKB-KW"/>
</dbReference>
<dbReference type="Gene3D" id="1.10.150.130">
    <property type="match status" value="1"/>
</dbReference>
<dbReference type="SUPFAM" id="SSF56349">
    <property type="entry name" value="DNA breaking-rejoining enzymes"/>
    <property type="match status" value="1"/>
</dbReference>
<keyword evidence="2 4" id="KW-0238">DNA-binding</keyword>
<evidence type="ECO:0000256" key="3">
    <source>
        <dbReference type="ARBA" id="ARBA00023172"/>
    </source>
</evidence>
<dbReference type="InterPro" id="IPR002104">
    <property type="entry name" value="Integrase_catalytic"/>
</dbReference>
<organism evidence="7 8">
    <name type="scientific">Aurantiacibacter zhengii</name>
    <dbReference type="NCBI Taxonomy" id="2307003"/>
    <lineage>
        <taxon>Bacteria</taxon>
        <taxon>Pseudomonadati</taxon>
        <taxon>Pseudomonadota</taxon>
        <taxon>Alphaproteobacteria</taxon>
        <taxon>Sphingomonadales</taxon>
        <taxon>Erythrobacteraceae</taxon>
        <taxon>Aurantiacibacter</taxon>
    </lineage>
</organism>
<reference evidence="7 8" key="1">
    <citation type="submission" date="2018-08" db="EMBL/GenBank/DDBJ databases">
        <title>Erythrobacter zhengii sp.nov., a bacterium isolated from deep-sea sediment.</title>
        <authorList>
            <person name="Fang C."/>
            <person name="Wu Y.-H."/>
            <person name="Sun C."/>
            <person name="Wang H."/>
            <person name="Cheng H."/>
            <person name="Meng F.-X."/>
            <person name="Wang C.-S."/>
            <person name="Xu X.-W."/>
        </authorList>
    </citation>
    <scope>NUCLEOTIDE SEQUENCE [LARGE SCALE GENOMIC DNA]</scope>
    <source>
        <strain evidence="7 8">V18</strain>
    </source>
</reference>
<dbReference type="EMBL" id="QXFL01000007">
    <property type="protein sequence ID" value="RIV84253.1"/>
    <property type="molecule type" value="Genomic_DNA"/>
</dbReference>
<keyword evidence="3" id="KW-0233">DNA recombination</keyword>
<evidence type="ECO:0000313" key="8">
    <source>
        <dbReference type="Proteomes" id="UP000286576"/>
    </source>
</evidence>
<keyword evidence="1" id="KW-0229">DNA integration</keyword>
<comment type="caution">
    <text evidence="7">The sequence shown here is derived from an EMBL/GenBank/DDBJ whole genome shotgun (WGS) entry which is preliminary data.</text>
</comment>
<accession>A0A418NPX1</accession>
<dbReference type="InterPro" id="IPR011010">
    <property type="entry name" value="DNA_brk_join_enz"/>
</dbReference>
<evidence type="ECO:0000256" key="1">
    <source>
        <dbReference type="ARBA" id="ARBA00022908"/>
    </source>
</evidence>
<evidence type="ECO:0000259" key="5">
    <source>
        <dbReference type="PROSITE" id="PS51898"/>
    </source>
</evidence>
<feature type="domain" description="Tyr recombinase" evidence="5">
    <location>
        <begin position="162"/>
        <end position="378"/>
    </location>
</feature>
<name>A0A418NPX1_9SPHN</name>